<proteinExistence type="predicted"/>
<keyword evidence="2" id="KW-1185">Reference proteome</keyword>
<dbReference type="Proteomes" id="UP000325577">
    <property type="component" value="Linkage Group LG4"/>
</dbReference>
<accession>A0A5J4ZXZ8</accession>
<gene>
    <name evidence="1" type="ORF">F0562_009217</name>
</gene>
<dbReference type="EMBL" id="CM018047">
    <property type="protein sequence ID" value="KAA8522794.1"/>
    <property type="molecule type" value="Genomic_DNA"/>
</dbReference>
<dbReference type="OrthoDB" id="777403at2759"/>
<protein>
    <submittedName>
        <fullName evidence="1">Uncharacterized protein</fullName>
    </submittedName>
</protein>
<evidence type="ECO:0000313" key="1">
    <source>
        <dbReference type="EMBL" id="KAA8522794.1"/>
    </source>
</evidence>
<name>A0A5J4ZXZ8_9ASTE</name>
<organism evidence="1 2">
    <name type="scientific">Nyssa sinensis</name>
    <dbReference type="NCBI Taxonomy" id="561372"/>
    <lineage>
        <taxon>Eukaryota</taxon>
        <taxon>Viridiplantae</taxon>
        <taxon>Streptophyta</taxon>
        <taxon>Embryophyta</taxon>
        <taxon>Tracheophyta</taxon>
        <taxon>Spermatophyta</taxon>
        <taxon>Magnoliopsida</taxon>
        <taxon>eudicotyledons</taxon>
        <taxon>Gunneridae</taxon>
        <taxon>Pentapetalae</taxon>
        <taxon>asterids</taxon>
        <taxon>Cornales</taxon>
        <taxon>Nyssaceae</taxon>
        <taxon>Nyssa</taxon>
    </lineage>
</organism>
<sequence>MSQVKLVMVEPQPSLGILGILREAFKITIRNGKLMVSTLLPEFLSLSLLSLGAHLAFAPLLGDLTSKVALLNKDHKISEVDETLRKVSSSSDAYNGKN</sequence>
<reference evidence="1 2" key="1">
    <citation type="submission" date="2019-09" db="EMBL/GenBank/DDBJ databases">
        <title>A chromosome-level genome assembly of the Chinese tupelo Nyssa sinensis.</title>
        <authorList>
            <person name="Yang X."/>
            <person name="Kang M."/>
            <person name="Yang Y."/>
            <person name="Xiong H."/>
            <person name="Wang M."/>
            <person name="Zhang Z."/>
            <person name="Wang Z."/>
            <person name="Wu H."/>
            <person name="Ma T."/>
            <person name="Liu J."/>
            <person name="Xi Z."/>
        </authorList>
    </citation>
    <scope>NUCLEOTIDE SEQUENCE [LARGE SCALE GENOMIC DNA]</scope>
    <source>
        <strain evidence="1">J267</strain>
        <tissue evidence="1">Leaf</tissue>
    </source>
</reference>
<evidence type="ECO:0000313" key="2">
    <source>
        <dbReference type="Proteomes" id="UP000325577"/>
    </source>
</evidence>
<dbReference type="AlphaFoldDB" id="A0A5J4ZXZ8"/>